<keyword evidence="2" id="KW-0645">Protease</keyword>
<gene>
    <name evidence="5" type="primary">desi1</name>
    <name evidence="5" type="ORF">SPIL2461_LOCUS15274</name>
</gene>
<dbReference type="GO" id="GO:0070646">
    <property type="term" value="P:protein modification by small protein removal"/>
    <property type="evidence" value="ECO:0007669"/>
    <property type="project" value="TreeGrafter"/>
</dbReference>
<dbReference type="Pfam" id="PF05903">
    <property type="entry name" value="Peptidase_C97"/>
    <property type="match status" value="1"/>
</dbReference>
<dbReference type="PROSITE" id="PS51858">
    <property type="entry name" value="PPPDE"/>
    <property type="match status" value="1"/>
</dbReference>
<sequence>MPHPRRRELAVGKTISIQIELNEIVEVWRGGDWQCLIPSESLEMIRKREAHVRSFVISSNRGSYDIDLDSMTRKDHLSGRTRAIRFTHVEGLQDSGNWDFDKCKDFFTDMASGNAESEPLLTQDDLLCKWPGAVMDGDLLGETVREVMRSASLRDLAGLTKEEWVNYWALQVGEPSAASVAELTERLRVVLQYDSKVLERLQAIFEAFATAILGRNSLALPIDGLLEACRTMEAFPDHVMEKFWAQDILRQHDEGKLALEEDEELNYHDFMSVMLGRKRQKVYLLMYDITDGRASFWSWLLGPHFRAFWHTGVMVEFADKPGEFWFGGKVFLSTPCTTPFGEPVEKRFMGYTYRSREEVIHHIGVNFAHEFHKDSYDALTHNCNHFSDKLMMYLANEHVPEEILKQPELILNSPAVQLARPFLNRRFFVQGS</sequence>
<dbReference type="PANTHER" id="PTHR12378">
    <property type="entry name" value="DESUMOYLATING ISOPEPTIDASE"/>
    <property type="match status" value="1"/>
</dbReference>
<dbReference type="GO" id="GO:0006508">
    <property type="term" value="P:proteolysis"/>
    <property type="evidence" value="ECO:0007669"/>
    <property type="project" value="UniProtKB-KW"/>
</dbReference>
<accession>A0A812UAV3</accession>
<keyword evidence="3" id="KW-0378">Hydrolase</keyword>
<dbReference type="GO" id="GO:0008233">
    <property type="term" value="F:peptidase activity"/>
    <property type="evidence" value="ECO:0007669"/>
    <property type="project" value="UniProtKB-KW"/>
</dbReference>
<dbReference type="SMART" id="SM01179">
    <property type="entry name" value="DUF862"/>
    <property type="match status" value="1"/>
</dbReference>
<feature type="domain" description="PPPDE" evidence="4">
    <location>
        <begin position="280"/>
        <end position="424"/>
    </location>
</feature>
<dbReference type="AlphaFoldDB" id="A0A812UAV3"/>
<dbReference type="InterPro" id="IPR008580">
    <property type="entry name" value="PPPDE_dom"/>
</dbReference>
<evidence type="ECO:0000313" key="5">
    <source>
        <dbReference type="EMBL" id="CAE7567668.1"/>
    </source>
</evidence>
<comment type="caution">
    <text evidence="5">The sequence shown here is derived from an EMBL/GenBank/DDBJ whole genome shotgun (WGS) entry which is preliminary data.</text>
</comment>
<dbReference type="InterPro" id="IPR042266">
    <property type="entry name" value="PPPDE_sf"/>
</dbReference>
<evidence type="ECO:0000256" key="2">
    <source>
        <dbReference type="ARBA" id="ARBA00022670"/>
    </source>
</evidence>
<evidence type="ECO:0000313" key="6">
    <source>
        <dbReference type="Proteomes" id="UP000649617"/>
    </source>
</evidence>
<proteinExistence type="inferred from homology"/>
<reference evidence="5" key="1">
    <citation type="submission" date="2021-02" db="EMBL/GenBank/DDBJ databases">
        <authorList>
            <person name="Dougan E. K."/>
            <person name="Rhodes N."/>
            <person name="Thang M."/>
            <person name="Chan C."/>
        </authorList>
    </citation>
    <scope>NUCLEOTIDE SEQUENCE</scope>
</reference>
<evidence type="ECO:0000259" key="4">
    <source>
        <dbReference type="PROSITE" id="PS51858"/>
    </source>
</evidence>
<protein>
    <submittedName>
        <fullName evidence="5">Desi1 protein</fullName>
    </submittedName>
</protein>
<comment type="similarity">
    <text evidence="1">Belongs to the DeSI family.</text>
</comment>
<name>A0A812UAV3_SYMPI</name>
<keyword evidence="6" id="KW-1185">Reference proteome</keyword>
<evidence type="ECO:0000256" key="3">
    <source>
        <dbReference type="ARBA" id="ARBA00022801"/>
    </source>
</evidence>
<dbReference type="OrthoDB" id="21221at2759"/>
<dbReference type="Gene3D" id="3.90.1720.30">
    <property type="entry name" value="PPPDE domains"/>
    <property type="match status" value="1"/>
</dbReference>
<organism evidence="5 6">
    <name type="scientific">Symbiodinium pilosum</name>
    <name type="common">Dinoflagellate</name>
    <dbReference type="NCBI Taxonomy" id="2952"/>
    <lineage>
        <taxon>Eukaryota</taxon>
        <taxon>Sar</taxon>
        <taxon>Alveolata</taxon>
        <taxon>Dinophyceae</taxon>
        <taxon>Suessiales</taxon>
        <taxon>Symbiodiniaceae</taxon>
        <taxon>Symbiodinium</taxon>
    </lineage>
</organism>
<dbReference type="Proteomes" id="UP000649617">
    <property type="component" value="Unassembled WGS sequence"/>
</dbReference>
<dbReference type="PANTHER" id="PTHR12378:SF7">
    <property type="entry name" value="DESUMOYLATING ISOPEPTIDASE 1"/>
    <property type="match status" value="1"/>
</dbReference>
<dbReference type="EMBL" id="CAJNIZ010036780">
    <property type="protein sequence ID" value="CAE7567668.1"/>
    <property type="molecule type" value="Genomic_DNA"/>
</dbReference>
<evidence type="ECO:0000256" key="1">
    <source>
        <dbReference type="ARBA" id="ARBA00008140"/>
    </source>
</evidence>